<protein>
    <recommendedName>
        <fullName evidence="10">RecBCD enzyme subunit RecC</fullName>
    </recommendedName>
    <alternativeName>
        <fullName evidence="10">Exonuclease V subunit RecC</fullName>
        <shortName evidence="10">ExoV subunit RecC</shortName>
    </alternativeName>
    <alternativeName>
        <fullName evidence="10">Helicase/nuclease RecBCD subunit RecC</fullName>
    </alternativeName>
</protein>
<keyword evidence="7 10" id="KW-0067">ATP-binding</keyword>
<feature type="domain" description="RecC C-terminal" evidence="11">
    <location>
        <begin position="825"/>
        <end position="1049"/>
    </location>
</feature>
<proteinExistence type="inferred from homology"/>
<dbReference type="InterPro" id="IPR013986">
    <property type="entry name" value="DExx_box_DNA_helicase_dom_sf"/>
</dbReference>
<keyword evidence="8 10" id="KW-0238">DNA-binding</keyword>
<comment type="miscellaneous">
    <text evidence="10">In the RecBCD complex, RecB has a slow 3'-5' helicase, an exonuclease activity and loads RecA onto ssDNA, RecD has a fast 5'-3' helicase activity, while RecC stimulates the ATPase and processivity of the RecB helicase and contributes to recognition of the Chi site.</text>
</comment>
<dbReference type="SUPFAM" id="SSF52540">
    <property type="entry name" value="P-loop containing nucleoside triphosphate hydrolases"/>
    <property type="match status" value="2"/>
</dbReference>
<dbReference type="GO" id="GO:0000724">
    <property type="term" value="P:double-strand break repair via homologous recombination"/>
    <property type="evidence" value="ECO:0007669"/>
    <property type="project" value="UniProtKB-UniRule"/>
</dbReference>
<keyword evidence="5 10" id="KW-0347">Helicase</keyword>
<evidence type="ECO:0000256" key="9">
    <source>
        <dbReference type="ARBA" id="ARBA00023204"/>
    </source>
</evidence>
<dbReference type="GO" id="GO:0005524">
    <property type="term" value="F:ATP binding"/>
    <property type="evidence" value="ECO:0007669"/>
    <property type="project" value="UniProtKB-UniRule"/>
</dbReference>
<dbReference type="SUPFAM" id="SSF52980">
    <property type="entry name" value="Restriction endonuclease-like"/>
    <property type="match status" value="1"/>
</dbReference>
<dbReference type="GO" id="GO:0009338">
    <property type="term" value="C:exodeoxyribonuclease V complex"/>
    <property type="evidence" value="ECO:0007669"/>
    <property type="project" value="InterPro"/>
</dbReference>
<evidence type="ECO:0000256" key="5">
    <source>
        <dbReference type="ARBA" id="ARBA00022806"/>
    </source>
</evidence>
<dbReference type="InterPro" id="IPR041500">
    <property type="entry name" value="RecC_C"/>
</dbReference>
<dbReference type="InterPro" id="IPR006697">
    <property type="entry name" value="RecC"/>
</dbReference>
<dbReference type="Pfam" id="PF17946">
    <property type="entry name" value="RecC_C"/>
    <property type="match status" value="1"/>
</dbReference>
<dbReference type="EMBL" id="JAJLJH010000012">
    <property type="protein sequence ID" value="MCK9689200.1"/>
    <property type="molecule type" value="Genomic_DNA"/>
</dbReference>
<dbReference type="Gene3D" id="1.10.10.160">
    <property type="match status" value="1"/>
</dbReference>
<dbReference type="HAMAP" id="MF_01486">
    <property type="entry name" value="RecC"/>
    <property type="match status" value="1"/>
</dbReference>
<dbReference type="PANTHER" id="PTHR30591:SF1">
    <property type="entry name" value="RECBCD ENZYME SUBUNIT RECC"/>
    <property type="match status" value="1"/>
</dbReference>
<evidence type="ECO:0000256" key="8">
    <source>
        <dbReference type="ARBA" id="ARBA00023125"/>
    </source>
</evidence>
<evidence type="ECO:0000256" key="6">
    <source>
        <dbReference type="ARBA" id="ARBA00022839"/>
    </source>
</evidence>
<evidence type="ECO:0000313" key="13">
    <source>
        <dbReference type="Proteomes" id="UP001139353"/>
    </source>
</evidence>
<dbReference type="GO" id="GO:0008854">
    <property type="term" value="F:exodeoxyribonuclease V activity"/>
    <property type="evidence" value="ECO:0007669"/>
    <property type="project" value="InterPro"/>
</dbReference>
<dbReference type="GO" id="GO:0003677">
    <property type="term" value="F:DNA binding"/>
    <property type="evidence" value="ECO:0007669"/>
    <property type="project" value="UniProtKB-UniRule"/>
</dbReference>
<keyword evidence="2 10" id="KW-0547">Nucleotide-binding</keyword>
<comment type="subunit">
    <text evidence="10">Heterotrimer of RecB, RecC and RecD. All subunits contribute to DNA-binding.</text>
</comment>
<accession>A0A9X1YPX7</accession>
<dbReference type="PIRSF" id="PIRSF000980">
    <property type="entry name" value="RecC"/>
    <property type="match status" value="1"/>
</dbReference>
<dbReference type="GO" id="GO:0003678">
    <property type="term" value="F:DNA helicase activity"/>
    <property type="evidence" value="ECO:0007669"/>
    <property type="project" value="UniProtKB-UniRule"/>
</dbReference>
<name>A0A9X1YPX7_9BURK</name>
<dbReference type="Proteomes" id="UP001139353">
    <property type="component" value="Unassembled WGS sequence"/>
</dbReference>
<evidence type="ECO:0000256" key="1">
    <source>
        <dbReference type="ARBA" id="ARBA00022722"/>
    </source>
</evidence>
<dbReference type="Pfam" id="PF04257">
    <property type="entry name" value="Exonuc_V_gamma"/>
    <property type="match status" value="1"/>
</dbReference>
<dbReference type="RefSeq" id="WP_275685246.1">
    <property type="nucleotide sequence ID" value="NZ_JAJLJH010000012.1"/>
</dbReference>
<reference evidence="12" key="1">
    <citation type="submission" date="2021-11" db="EMBL/GenBank/DDBJ databases">
        <title>BS-T2-15 a new species belonging to the Comamonadaceae family isolated from the soil of a French oak forest.</title>
        <authorList>
            <person name="Mieszkin S."/>
            <person name="Alain K."/>
        </authorList>
    </citation>
    <scope>NUCLEOTIDE SEQUENCE</scope>
    <source>
        <strain evidence="12">BS-T2-15</strain>
    </source>
</reference>
<dbReference type="AlphaFoldDB" id="A0A9X1YPX7"/>
<evidence type="ECO:0000256" key="4">
    <source>
        <dbReference type="ARBA" id="ARBA00022801"/>
    </source>
</evidence>
<evidence type="ECO:0000313" key="12">
    <source>
        <dbReference type="EMBL" id="MCK9689200.1"/>
    </source>
</evidence>
<gene>
    <name evidence="10 12" type="primary">recC</name>
    <name evidence="12" type="ORF">LPC04_26080</name>
</gene>
<dbReference type="InterPro" id="IPR027417">
    <property type="entry name" value="P-loop_NTPase"/>
</dbReference>
<sequence>MLQLHFANRFETLADRLVRRLGEQAASRSPFESDEVVVPSAAITRRLIIELARRNGVCANVEFSYLAHWLWRQTERLVPDWPESARFDADVFAWRILAAFEDEAWSREQPRLSAWLAQADAVMRHELAQRVAGLFEQYLVYRPEWLEAWFRDEPVRMPVTDEGAAQDQQWQAALWRRLAMETGSNGRHPILALLDLLDAQGLQLAGMAQVPASAHVFCLPTMPPVHLELLQRLGRHIDLHVYVLNPSREFWFDVVEPRRLAWLTARGEAGHHETGNRLLAAWGQQTKSALSLLVDAAGEGVIEDAVFEPADAGSVLGALQNAVLEMAELAPGSLAALAGDRSVEVHVCHSLTRELEVLHDRLLALMAGDDPPQPGDILVVTPDLDAAAPLIDAVFGTAPRERHLPFTISGRARAQVNAPARALLDVLALAASRFAVNNVFGLLQQPVVARRFGLAEDDLDQIRDWLVASGIHWALDAEHRGGFDVPAQERHSFADGLDRLFLGYALPSHLATPFLGKLPAGDAEGSGALTLGAFWRFVDALKALRDRVAAPRAPADWPAILGDALRDFVAAADADLEDLRDVDAEMAQLADQWRRSELATPLAFDVVRAALEQRFDDPARGGVPTGTITFAAMSSLRNVPFRVICAIGLDDGAFPTTARPAEFDLMNLAPRRGDRQRRFDERNVFLDLLLAARERVHLSYAGRSVRDNSVRPASVLVSELLETLIPALAPAPASAATRARARRALVVEHPLQPFAAQAFDVAAPDQRLRSFQADYAQALRQSLAAPVPAAVTSTRADDEWEDDDDAPASAAPFIARPLPPADAPWRDVPLARLVAFLRNPCRFLLEQRLGIALRRDDEELQDDEPFVPDNGGRAPLTRLLLPALLEGVSPEAARTLALAGTAVPAGGFGMRFLERELNGLREFADQVIEHTQQPVLPPHAAELTFEIDGKPWRLHGEFADLRPRGLLRHRYAKQSALDYLDAWLPHLLLCASAPAGVLPVTTGIARDGRFFLTECDEPQARLETLVRLYAQGLREPLAFFPRAAWEWINGDRQGPAKAIAAFRPGGFNEYAEGQDAGYRLALRGRPDPFAPEVVDAFYANATAVFEPLLTCLEIE</sequence>
<evidence type="ECO:0000256" key="7">
    <source>
        <dbReference type="ARBA" id="ARBA00022840"/>
    </source>
</evidence>
<comment type="function">
    <text evidence="10">A helicase/nuclease that prepares dsDNA breaks (DSB) for recombinational DNA repair. Binds to DSBs and unwinds DNA via a highly rapid and processive ATP-dependent bidirectional helicase activity. Unwinds dsDNA until it encounters a Chi (crossover hotspot instigator) sequence from the 3' direction. Cuts ssDNA a few nucleotides 3' to the Chi site. The properties and activities of the enzyme are changed at Chi. The Chi-altered holoenzyme produces a long 3'-ssDNA overhang and facilitates RecA-binding to the ssDNA for homologous DNA recombination and repair. Holoenzyme degrades any linearized DNA that is unable to undergo homologous recombination. In the holoenzyme this subunit recognizes the wild-type Chi sequence, and when added to isolated RecB increases its ATP-dependent helicase processivity.</text>
</comment>
<evidence type="ECO:0000259" key="11">
    <source>
        <dbReference type="Pfam" id="PF17946"/>
    </source>
</evidence>
<keyword evidence="1 10" id="KW-0540">Nuclease</keyword>
<keyword evidence="4 10" id="KW-0378">Hydrolase</keyword>
<keyword evidence="9 10" id="KW-0234">DNA repair</keyword>
<dbReference type="InterPro" id="IPR011335">
    <property type="entry name" value="Restrct_endonuc-II-like"/>
</dbReference>
<evidence type="ECO:0000256" key="10">
    <source>
        <dbReference type="HAMAP-Rule" id="MF_01486"/>
    </source>
</evidence>
<keyword evidence="6 10" id="KW-0269">Exonuclease</keyword>
<keyword evidence="13" id="KW-1185">Reference proteome</keyword>
<keyword evidence="3 10" id="KW-0227">DNA damage</keyword>
<comment type="caution">
    <text evidence="12">The sequence shown here is derived from an EMBL/GenBank/DDBJ whole genome shotgun (WGS) entry which is preliminary data.</text>
</comment>
<comment type="similarity">
    <text evidence="10">Belongs to the RecC family.</text>
</comment>
<organism evidence="12 13">
    <name type="scientific">Scleromatobacter humisilvae</name>
    <dbReference type="NCBI Taxonomy" id="2897159"/>
    <lineage>
        <taxon>Bacteria</taxon>
        <taxon>Pseudomonadati</taxon>
        <taxon>Pseudomonadota</taxon>
        <taxon>Betaproteobacteria</taxon>
        <taxon>Burkholderiales</taxon>
        <taxon>Sphaerotilaceae</taxon>
        <taxon>Scleromatobacter</taxon>
    </lineage>
</organism>
<dbReference type="Gene3D" id="3.40.50.10930">
    <property type="match status" value="1"/>
</dbReference>
<dbReference type="Gene3D" id="3.40.50.300">
    <property type="entry name" value="P-loop containing nucleotide triphosphate hydrolases"/>
    <property type="match status" value="2"/>
</dbReference>
<evidence type="ECO:0000256" key="2">
    <source>
        <dbReference type="ARBA" id="ARBA00022741"/>
    </source>
</evidence>
<evidence type="ECO:0000256" key="3">
    <source>
        <dbReference type="ARBA" id="ARBA00022763"/>
    </source>
</evidence>
<dbReference type="NCBIfam" id="TIGR01450">
    <property type="entry name" value="recC"/>
    <property type="match status" value="1"/>
</dbReference>
<dbReference type="PANTHER" id="PTHR30591">
    <property type="entry name" value="RECBCD ENZYME SUBUNIT RECC"/>
    <property type="match status" value="1"/>
</dbReference>